<sequence length="107" mass="11496">MAKHKSPSVLNTRVTRIFLADYLLLKDLSNKAGISMAEALNKVLTRDWAATKSAQIPLPVTMAEAMPAPVFRATTLVTLPVKPQSTIATNGSKAAAFRIKPKGARHA</sequence>
<dbReference type="EMBL" id="BARW01033804">
    <property type="protein sequence ID" value="GAJ13675.1"/>
    <property type="molecule type" value="Genomic_DNA"/>
</dbReference>
<proteinExistence type="predicted"/>
<reference evidence="1" key="1">
    <citation type="journal article" date="2014" name="Front. Microbiol.">
        <title>High frequency of phylogenetically diverse reductive dehalogenase-homologous genes in deep subseafloor sedimentary metagenomes.</title>
        <authorList>
            <person name="Kawai M."/>
            <person name="Futagami T."/>
            <person name="Toyoda A."/>
            <person name="Takaki Y."/>
            <person name="Nishi S."/>
            <person name="Hori S."/>
            <person name="Arai W."/>
            <person name="Tsubouchi T."/>
            <person name="Morono Y."/>
            <person name="Uchiyama I."/>
            <person name="Ito T."/>
            <person name="Fujiyama A."/>
            <person name="Inagaki F."/>
            <person name="Takami H."/>
        </authorList>
    </citation>
    <scope>NUCLEOTIDE SEQUENCE</scope>
    <source>
        <strain evidence="1">Expedition CK06-06</strain>
    </source>
</reference>
<comment type="caution">
    <text evidence="1">The sequence shown here is derived from an EMBL/GenBank/DDBJ whole genome shotgun (WGS) entry which is preliminary data.</text>
</comment>
<dbReference type="AlphaFoldDB" id="X1VU57"/>
<name>X1VU57_9ZZZZ</name>
<protein>
    <submittedName>
        <fullName evidence="1">Uncharacterized protein</fullName>
    </submittedName>
</protein>
<evidence type="ECO:0000313" key="1">
    <source>
        <dbReference type="EMBL" id="GAJ13675.1"/>
    </source>
</evidence>
<organism evidence="1">
    <name type="scientific">marine sediment metagenome</name>
    <dbReference type="NCBI Taxonomy" id="412755"/>
    <lineage>
        <taxon>unclassified sequences</taxon>
        <taxon>metagenomes</taxon>
        <taxon>ecological metagenomes</taxon>
    </lineage>
</organism>
<accession>X1VU57</accession>
<gene>
    <name evidence="1" type="ORF">S12H4_53151</name>
</gene>